<dbReference type="GO" id="GO:0004672">
    <property type="term" value="F:protein kinase activity"/>
    <property type="evidence" value="ECO:0007669"/>
    <property type="project" value="InterPro"/>
</dbReference>
<proteinExistence type="predicted"/>
<feature type="compositionally biased region" description="Polar residues" evidence="1">
    <location>
        <begin position="604"/>
        <end position="616"/>
    </location>
</feature>
<protein>
    <recommendedName>
        <fullName evidence="2">Protein kinase domain-containing protein</fullName>
    </recommendedName>
</protein>
<feature type="compositionally biased region" description="Basic and acidic residues" evidence="1">
    <location>
        <begin position="1171"/>
        <end position="1182"/>
    </location>
</feature>
<name>A0AAN6XLX3_9PEZI</name>
<dbReference type="SUPFAM" id="SSF56112">
    <property type="entry name" value="Protein kinase-like (PK-like)"/>
    <property type="match status" value="1"/>
</dbReference>
<feature type="region of interest" description="Disordered" evidence="1">
    <location>
        <begin position="1171"/>
        <end position="1196"/>
    </location>
</feature>
<reference evidence="3" key="2">
    <citation type="submission" date="2023-05" db="EMBL/GenBank/DDBJ databases">
        <authorList>
            <consortium name="Lawrence Berkeley National Laboratory"/>
            <person name="Steindorff A."/>
            <person name="Hensen N."/>
            <person name="Bonometti L."/>
            <person name="Westerberg I."/>
            <person name="Brannstrom I.O."/>
            <person name="Guillou S."/>
            <person name="Cros-Aarteil S."/>
            <person name="Calhoun S."/>
            <person name="Haridas S."/>
            <person name="Kuo A."/>
            <person name="Mondo S."/>
            <person name="Pangilinan J."/>
            <person name="Riley R."/>
            <person name="Labutti K."/>
            <person name="Andreopoulos B."/>
            <person name="Lipzen A."/>
            <person name="Chen C."/>
            <person name="Yanf M."/>
            <person name="Daum C."/>
            <person name="Ng V."/>
            <person name="Clum A."/>
            <person name="Ohm R."/>
            <person name="Martin F."/>
            <person name="Silar P."/>
            <person name="Natvig D."/>
            <person name="Lalanne C."/>
            <person name="Gautier V."/>
            <person name="Ament-Velasquez S.L."/>
            <person name="Kruys A."/>
            <person name="Hutchinson M.I."/>
            <person name="Powell A.J."/>
            <person name="Barry K."/>
            <person name="Miller A.N."/>
            <person name="Grigoriev I.V."/>
            <person name="Debuchy R."/>
            <person name="Gladieux P."/>
            <person name="Thoren M.H."/>
            <person name="Johannesson H."/>
        </authorList>
    </citation>
    <scope>NUCLEOTIDE SEQUENCE</scope>
    <source>
        <strain evidence="3">CBS 315.58</strain>
    </source>
</reference>
<evidence type="ECO:0000313" key="3">
    <source>
        <dbReference type="EMBL" id="KAK4200897.1"/>
    </source>
</evidence>
<dbReference type="EMBL" id="MU863913">
    <property type="protein sequence ID" value="KAK4200897.1"/>
    <property type="molecule type" value="Genomic_DNA"/>
</dbReference>
<feature type="region of interest" description="Disordered" evidence="1">
    <location>
        <begin position="736"/>
        <end position="765"/>
    </location>
</feature>
<feature type="compositionally biased region" description="Polar residues" evidence="1">
    <location>
        <begin position="1"/>
        <end position="10"/>
    </location>
</feature>
<evidence type="ECO:0000259" key="2">
    <source>
        <dbReference type="PROSITE" id="PS50011"/>
    </source>
</evidence>
<dbReference type="InterPro" id="IPR011009">
    <property type="entry name" value="Kinase-like_dom_sf"/>
</dbReference>
<feature type="region of interest" description="Disordered" evidence="1">
    <location>
        <begin position="590"/>
        <end position="658"/>
    </location>
</feature>
<dbReference type="Proteomes" id="UP001303160">
    <property type="component" value="Unassembled WGS sequence"/>
</dbReference>
<reference evidence="3" key="1">
    <citation type="journal article" date="2023" name="Mol. Phylogenet. Evol.">
        <title>Genome-scale phylogeny and comparative genomics of the fungal order Sordariales.</title>
        <authorList>
            <person name="Hensen N."/>
            <person name="Bonometti L."/>
            <person name="Westerberg I."/>
            <person name="Brannstrom I.O."/>
            <person name="Guillou S."/>
            <person name="Cros-Aarteil S."/>
            <person name="Calhoun S."/>
            <person name="Haridas S."/>
            <person name="Kuo A."/>
            <person name="Mondo S."/>
            <person name="Pangilinan J."/>
            <person name="Riley R."/>
            <person name="LaButti K."/>
            <person name="Andreopoulos B."/>
            <person name="Lipzen A."/>
            <person name="Chen C."/>
            <person name="Yan M."/>
            <person name="Daum C."/>
            <person name="Ng V."/>
            <person name="Clum A."/>
            <person name="Steindorff A."/>
            <person name="Ohm R.A."/>
            <person name="Martin F."/>
            <person name="Silar P."/>
            <person name="Natvig D.O."/>
            <person name="Lalanne C."/>
            <person name="Gautier V."/>
            <person name="Ament-Velasquez S.L."/>
            <person name="Kruys A."/>
            <person name="Hutchinson M.I."/>
            <person name="Powell A.J."/>
            <person name="Barry K."/>
            <person name="Miller A.N."/>
            <person name="Grigoriev I.V."/>
            <person name="Debuchy R."/>
            <person name="Gladieux P."/>
            <person name="Hiltunen Thoren M."/>
            <person name="Johannesson H."/>
        </authorList>
    </citation>
    <scope>NUCLEOTIDE SEQUENCE</scope>
    <source>
        <strain evidence="3">CBS 315.58</strain>
    </source>
</reference>
<comment type="caution">
    <text evidence="3">The sequence shown here is derived from an EMBL/GenBank/DDBJ whole genome shotgun (WGS) entry which is preliminary data.</text>
</comment>
<gene>
    <name evidence="3" type="ORF">QBC40DRAFT_325475</name>
</gene>
<feature type="compositionally biased region" description="Basic and acidic residues" evidence="1">
    <location>
        <begin position="20"/>
        <end position="30"/>
    </location>
</feature>
<feature type="region of interest" description="Disordered" evidence="1">
    <location>
        <begin position="806"/>
        <end position="857"/>
    </location>
</feature>
<dbReference type="Gene3D" id="1.10.510.10">
    <property type="entry name" value="Transferase(Phosphotransferase) domain 1"/>
    <property type="match status" value="1"/>
</dbReference>
<feature type="compositionally biased region" description="Basic and acidic residues" evidence="1">
    <location>
        <begin position="592"/>
        <end position="603"/>
    </location>
</feature>
<dbReference type="GO" id="GO:0005524">
    <property type="term" value="F:ATP binding"/>
    <property type="evidence" value="ECO:0007669"/>
    <property type="project" value="InterPro"/>
</dbReference>
<feature type="region of interest" description="Disordered" evidence="1">
    <location>
        <begin position="1"/>
        <end position="30"/>
    </location>
</feature>
<sequence>MASPNKSTMDSGLGGLDYKTPPDGDRQDNRGWHSLTLAVYPLKRREIAKRKKLLDENSPNKSLTWLKERQNGFGLIRPLTKGNFFAKTGGLPMLFYSIDKPRELLVIKQVAGNVMFRNSTNRQGLIPEIEYMNLEDPETYRVLQHDPILCPVSEMYAIQIHSLGTRFPTEPGAWYGDAEYTLFMKYYNGGELIDLITQHQKGRQLEDGGFMGPEKVPEAFIWHYIAQIGRAYAYLHTGHVNSPEHNIKKKNHLNRELKHPTLDTWTPIAHNDGHLSNIWLHYPSAEQKKDDPRLKVFDEKFPQIVLADFGQAHDVAHDPLDDYRAKDVPDAATWYDKMNFGFGLKMLLLAFDPNVIDTGPDRECIFNMLADENKNKKEGVKHARVATCPITTRKYSIELCKIAAAFEDMMDFAYEGSQIHTTAPFYHNYANNDVWVREKRWENWPSNDWLYGWVIAMADHKLEEHRKTQEEKKKPIPVMWTKGITTTVPYRAYGPQRWPFTATEDFQYIHMSLVAMRVALFPQWPPGSVEIKSMRPRGGLYHDLVHTIHRSNDTLSKRRKAILKLQGLKVGRQYKYPLVDDFEICEIDEDEGPRTKKPKDASTSHESPGPHSTPSLRPEDTSGSHGSLGAPHTSRPSTGISTSSSGIESQDRSTESEQIIQAQVKKSLKENYLLMARHLSKLDYFRSSQVDIMKRGALTGIAKYNFEKLEKQVDDMRKVKKDIWMKVERRKLDALRKSKAQEDKRFQKKEQKIKSKGDSTQSAEELKQLREAHSQAIDKIDKKSQHLATLIKWWKDQLALIKAQEFIEGEPPPAPRDTKSKPEGVDTWDDEDPDSSASFEDSTILPEPEDPEYEKRATDRMKRWCDYILEVGYLEDPDMSVKDLVDQPSFWTEDDKILPEVEAEKHDNTFVEGKSMQATAELKDILEHAFFSRKDGSLDVGDMDTTIRDLIAAADETTVLDPDNSHAPSAKRTTITHKKIPLAEYYRKLYAGENPWEDGAGGEEDLDDDDTPVMAKASRVVTMQEWEQSPDDGIETLSRNLQISTERGQQVIRTLPGRYTGTVPVQTPGVNVEFTPGAHVRTDQFLRGREPLPTVESHLDSAMGYLMQPQPSRAVFNSRDYSRALYLEREGGGITLEEYTRRGRDRILNRAILLEERIREENVGGIVEDGKEEVRGTKRERQLTLSGPASKRRRAQ</sequence>
<accession>A0AAN6XLX3</accession>
<evidence type="ECO:0000313" key="4">
    <source>
        <dbReference type="Proteomes" id="UP001303160"/>
    </source>
</evidence>
<feature type="compositionally biased region" description="Low complexity" evidence="1">
    <location>
        <begin position="637"/>
        <end position="647"/>
    </location>
</feature>
<feature type="compositionally biased region" description="Basic and acidic residues" evidence="1">
    <location>
        <begin position="736"/>
        <end position="757"/>
    </location>
</feature>
<dbReference type="InterPro" id="IPR000719">
    <property type="entry name" value="Prot_kinase_dom"/>
</dbReference>
<dbReference type="PROSITE" id="PS50011">
    <property type="entry name" value="PROTEIN_KINASE_DOM"/>
    <property type="match status" value="1"/>
</dbReference>
<feature type="domain" description="Protein kinase" evidence="2">
    <location>
        <begin position="73"/>
        <end position="579"/>
    </location>
</feature>
<organism evidence="3 4">
    <name type="scientific">Triangularia verruculosa</name>
    <dbReference type="NCBI Taxonomy" id="2587418"/>
    <lineage>
        <taxon>Eukaryota</taxon>
        <taxon>Fungi</taxon>
        <taxon>Dikarya</taxon>
        <taxon>Ascomycota</taxon>
        <taxon>Pezizomycotina</taxon>
        <taxon>Sordariomycetes</taxon>
        <taxon>Sordariomycetidae</taxon>
        <taxon>Sordariales</taxon>
        <taxon>Podosporaceae</taxon>
        <taxon>Triangularia</taxon>
    </lineage>
</organism>
<keyword evidence="4" id="KW-1185">Reference proteome</keyword>
<evidence type="ECO:0000256" key="1">
    <source>
        <dbReference type="SAM" id="MobiDB-lite"/>
    </source>
</evidence>
<dbReference type="AlphaFoldDB" id="A0AAN6XLX3"/>